<accession>A0A1Z1MDE2</accession>
<dbReference type="SUPFAM" id="SSF48452">
    <property type="entry name" value="TPR-like"/>
    <property type="match status" value="1"/>
</dbReference>
<reference evidence="2" key="1">
    <citation type="journal article" date="2017" name="J. Phycol.">
        <title>Analysis of chloroplast genomes and a supermatrix inform reclassification of the Rhodomelaceae (Rhodophyta).</title>
        <authorList>
            <person name="Diaz-Tapia P."/>
            <person name="Maggs C.A."/>
            <person name="West J.A."/>
            <person name="Verbruggen H."/>
        </authorList>
    </citation>
    <scope>NUCLEOTIDE SEQUENCE</scope>
    <source>
        <strain evidence="2">PD644</strain>
    </source>
</reference>
<name>A0A1Z1MDE2_9FLOR</name>
<proteinExistence type="predicted"/>
<keyword evidence="2" id="KW-0934">Plastid</keyword>
<dbReference type="InterPro" id="IPR011990">
    <property type="entry name" value="TPR-like_helical_dom_sf"/>
</dbReference>
<keyword evidence="1" id="KW-0472">Membrane</keyword>
<dbReference type="Gene3D" id="1.25.40.10">
    <property type="entry name" value="Tetratricopeptide repeat domain"/>
    <property type="match status" value="1"/>
</dbReference>
<sequence length="157" mass="18296">MNSNFFLFRFYLIISLFFLIPLATFITSQIYSILEVSLKIYVLTSSFEKNLSCIMKNNIYTNLCNLYLAEGKWLNVIGLSELLLGLHLINKDILYGSLGSCYQSNSFYRIAEYYYLKALHTSPENLNVLLSLWQTYKYLGDDERASKLYTQIQKLNS</sequence>
<protein>
    <submittedName>
        <fullName evidence="2">Uncharacterized protein</fullName>
    </submittedName>
</protein>
<evidence type="ECO:0000313" key="2">
    <source>
        <dbReference type="EMBL" id="ARW63835.1"/>
    </source>
</evidence>
<keyword evidence="1" id="KW-1133">Transmembrane helix</keyword>
<keyword evidence="2" id="KW-0150">Chloroplast</keyword>
<dbReference type="EMBL" id="MF101430">
    <property type="protein sequence ID" value="ARW63835.1"/>
    <property type="molecule type" value="Genomic_DNA"/>
</dbReference>
<evidence type="ECO:0000256" key="1">
    <source>
        <dbReference type="SAM" id="Phobius"/>
    </source>
</evidence>
<dbReference type="GeneID" id="33357036"/>
<organism evidence="2">
    <name type="scientific">Alsidium seaforthii</name>
    <dbReference type="NCBI Taxonomy" id="2007182"/>
    <lineage>
        <taxon>Eukaryota</taxon>
        <taxon>Rhodophyta</taxon>
        <taxon>Florideophyceae</taxon>
        <taxon>Rhodymeniophycidae</taxon>
        <taxon>Ceramiales</taxon>
        <taxon>Rhodomelaceae</taxon>
        <taxon>Polysiphonioideae</taxon>
        <taxon>Alsidium</taxon>
    </lineage>
</organism>
<feature type="transmembrane region" description="Helical" evidence="1">
    <location>
        <begin position="6"/>
        <end position="26"/>
    </location>
</feature>
<keyword evidence="1" id="KW-0812">Transmembrane</keyword>
<gene>
    <name evidence="2" type="primary">ycf37</name>
</gene>
<dbReference type="AlphaFoldDB" id="A0A1Z1MDE2"/>
<dbReference type="RefSeq" id="YP_009395067.1">
    <property type="nucleotide sequence ID" value="NC_035276.1"/>
</dbReference>
<geneLocation type="chloroplast" evidence="2"/>